<proteinExistence type="predicted"/>
<sequence>MDWCVAVSYGLLYSITADRQNGVGDRWKIVTAIRIIEIIVGVHSFPVTNHDTASKDGLRNLRLATIIPIIRFTVSHFRHNRDPGGGCAGKSLQ</sequence>
<name>A0A1I3NDF7_9EURY</name>
<organism evidence="1 2">
    <name type="scientific">Natronobacterium gregoryi</name>
    <dbReference type="NCBI Taxonomy" id="44930"/>
    <lineage>
        <taxon>Archaea</taxon>
        <taxon>Methanobacteriati</taxon>
        <taxon>Methanobacteriota</taxon>
        <taxon>Stenosarchaea group</taxon>
        <taxon>Halobacteria</taxon>
        <taxon>Halobacteriales</taxon>
        <taxon>Natrialbaceae</taxon>
        <taxon>Natronobacterium</taxon>
    </lineage>
</organism>
<accession>A0A1I3NDF7</accession>
<gene>
    <name evidence="1" type="ORF">SAMN05443661_11355</name>
</gene>
<dbReference type="Proteomes" id="UP000182829">
    <property type="component" value="Unassembled WGS sequence"/>
</dbReference>
<dbReference type="EMBL" id="FORO01000013">
    <property type="protein sequence ID" value="SFJ07368.1"/>
    <property type="molecule type" value="Genomic_DNA"/>
</dbReference>
<evidence type="ECO:0000313" key="2">
    <source>
        <dbReference type="Proteomes" id="UP000182829"/>
    </source>
</evidence>
<evidence type="ECO:0000313" key="1">
    <source>
        <dbReference type="EMBL" id="SFJ07368.1"/>
    </source>
</evidence>
<protein>
    <submittedName>
        <fullName evidence="1">Uncharacterized protein</fullName>
    </submittedName>
</protein>
<reference evidence="1 2" key="1">
    <citation type="submission" date="2016-10" db="EMBL/GenBank/DDBJ databases">
        <authorList>
            <person name="de Groot N.N."/>
        </authorList>
    </citation>
    <scope>NUCLEOTIDE SEQUENCE [LARGE SCALE GENOMIC DNA]</scope>
    <source>
        <strain evidence="1 2">SP2</strain>
    </source>
</reference>
<dbReference type="AlphaFoldDB" id="A0A1I3NDF7"/>